<dbReference type="InterPro" id="IPR001878">
    <property type="entry name" value="Znf_CCHC"/>
</dbReference>
<keyword evidence="5" id="KW-1185">Reference proteome</keyword>
<evidence type="ECO:0000259" key="3">
    <source>
        <dbReference type="PROSITE" id="PS50158"/>
    </source>
</evidence>
<evidence type="ECO:0000313" key="5">
    <source>
        <dbReference type="Proteomes" id="UP000198211"/>
    </source>
</evidence>
<dbReference type="PROSITE" id="PS50158">
    <property type="entry name" value="ZF_CCHC"/>
    <property type="match status" value="1"/>
</dbReference>
<name>A0A225W356_9STRA</name>
<feature type="region of interest" description="Disordered" evidence="2">
    <location>
        <begin position="56"/>
        <end position="119"/>
    </location>
</feature>
<gene>
    <name evidence="4" type="ORF">PHMEG_00014692</name>
</gene>
<evidence type="ECO:0000256" key="2">
    <source>
        <dbReference type="SAM" id="MobiDB-lite"/>
    </source>
</evidence>
<evidence type="ECO:0000256" key="1">
    <source>
        <dbReference type="PROSITE-ProRule" id="PRU00047"/>
    </source>
</evidence>
<keyword evidence="1" id="KW-0863">Zinc-finger</keyword>
<dbReference type="GO" id="GO:0008270">
    <property type="term" value="F:zinc ion binding"/>
    <property type="evidence" value="ECO:0007669"/>
    <property type="project" value="UniProtKB-KW"/>
</dbReference>
<accession>A0A225W356</accession>
<sequence>MEIKDGSAKEQREHVDHYIEMLEDQDLAERLTLLRLTGADDLEEVLRARNRAKIRQKKAAFESSKYRKKPINTAPPAPAKQVRAIQIQANDSGSDSESDGLGGSGSDIDSDRRISLAANEDVTPKSRRTWIHDFRGHQDNNAKIHGNGFNRDRCSHGGSRKHSDLDCWRCVTCTKCGKRGHPSDHCLFVCRGCGELHDMGKCQMEEFYNRIRQWFNPTTHMGMLPEAANKMLN</sequence>
<comment type="caution">
    <text evidence="4">The sequence shown here is derived from an EMBL/GenBank/DDBJ whole genome shotgun (WGS) entry which is preliminary data.</text>
</comment>
<reference evidence="5" key="1">
    <citation type="submission" date="2017-03" db="EMBL/GenBank/DDBJ databases">
        <title>Phytopthora megakarya and P. palmivora, two closely related causual agents of cacao black pod achieved similar genome size and gene model numbers by different mechanisms.</title>
        <authorList>
            <person name="Ali S."/>
            <person name="Shao J."/>
            <person name="Larry D.J."/>
            <person name="Kronmiller B."/>
            <person name="Shen D."/>
            <person name="Strem M.D."/>
            <person name="Melnick R.L."/>
            <person name="Guiltinan M.J."/>
            <person name="Tyler B.M."/>
            <person name="Meinhardt L.W."/>
            <person name="Bailey B.A."/>
        </authorList>
    </citation>
    <scope>NUCLEOTIDE SEQUENCE [LARGE SCALE GENOMIC DNA]</scope>
    <source>
        <strain evidence="5">zdho120</strain>
    </source>
</reference>
<feature type="domain" description="CCHC-type" evidence="3">
    <location>
        <begin position="173"/>
        <end position="186"/>
    </location>
</feature>
<proteinExistence type="predicted"/>
<dbReference type="GO" id="GO:0003676">
    <property type="term" value="F:nucleic acid binding"/>
    <property type="evidence" value="ECO:0007669"/>
    <property type="project" value="InterPro"/>
</dbReference>
<organism evidence="4 5">
    <name type="scientific">Phytophthora megakarya</name>
    <dbReference type="NCBI Taxonomy" id="4795"/>
    <lineage>
        <taxon>Eukaryota</taxon>
        <taxon>Sar</taxon>
        <taxon>Stramenopiles</taxon>
        <taxon>Oomycota</taxon>
        <taxon>Peronosporomycetes</taxon>
        <taxon>Peronosporales</taxon>
        <taxon>Peronosporaceae</taxon>
        <taxon>Phytophthora</taxon>
    </lineage>
</organism>
<dbReference type="AlphaFoldDB" id="A0A225W356"/>
<protein>
    <recommendedName>
        <fullName evidence="3">CCHC-type domain-containing protein</fullName>
    </recommendedName>
</protein>
<dbReference type="Proteomes" id="UP000198211">
    <property type="component" value="Unassembled WGS sequence"/>
</dbReference>
<keyword evidence="1" id="KW-0862">Zinc</keyword>
<evidence type="ECO:0000313" key="4">
    <source>
        <dbReference type="EMBL" id="OWZ12183.1"/>
    </source>
</evidence>
<keyword evidence="1" id="KW-0479">Metal-binding</keyword>
<dbReference type="EMBL" id="NBNE01001915">
    <property type="protein sequence ID" value="OWZ12183.1"/>
    <property type="molecule type" value="Genomic_DNA"/>
</dbReference>